<keyword evidence="1" id="KW-0472">Membrane</keyword>
<comment type="caution">
    <text evidence="2">The sequence shown here is derived from an EMBL/GenBank/DDBJ whole genome shotgun (WGS) entry which is preliminary data.</text>
</comment>
<dbReference type="Proteomes" id="UP000527355">
    <property type="component" value="Unassembled WGS sequence"/>
</dbReference>
<keyword evidence="1" id="KW-0812">Transmembrane</keyword>
<feature type="transmembrane region" description="Helical" evidence="1">
    <location>
        <begin position="58"/>
        <end position="78"/>
    </location>
</feature>
<keyword evidence="1" id="KW-1133">Transmembrane helix</keyword>
<dbReference type="EMBL" id="JABWUV010000005">
    <property type="protein sequence ID" value="KAF6355329.1"/>
    <property type="molecule type" value="Genomic_DNA"/>
</dbReference>
<organism evidence="2 3">
    <name type="scientific">Myotis myotis</name>
    <name type="common">Greater mouse-eared bat</name>
    <name type="synonym">Vespertilio myotis</name>
    <dbReference type="NCBI Taxonomy" id="51298"/>
    <lineage>
        <taxon>Eukaryota</taxon>
        <taxon>Metazoa</taxon>
        <taxon>Chordata</taxon>
        <taxon>Craniata</taxon>
        <taxon>Vertebrata</taxon>
        <taxon>Euteleostomi</taxon>
        <taxon>Mammalia</taxon>
        <taxon>Eutheria</taxon>
        <taxon>Laurasiatheria</taxon>
        <taxon>Chiroptera</taxon>
        <taxon>Yangochiroptera</taxon>
        <taxon>Vespertilionidae</taxon>
        <taxon>Myotis</taxon>
    </lineage>
</organism>
<evidence type="ECO:0000313" key="2">
    <source>
        <dbReference type="EMBL" id="KAF6355329.1"/>
    </source>
</evidence>
<evidence type="ECO:0000256" key="1">
    <source>
        <dbReference type="SAM" id="Phobius"/>
    </source>
</evidence>
<accession>A0A7J7Y0C2</accession>
<sequence length="155" mass="16836">MEKRKHDSLIFCMGLDGLKIWASGFSALVLSLGAAVGLIGFSIYYLSKAAGGVQLQSASGLGALLLSVALAIAFRTGIGMAIFRWIKLWTCLTCPPSFAGPHKQDPRNVLTGILSNLLTGRRRLHLPGECVKQHAIQSLYFDYEQSQLLSKTKIN</sequence>
<gene>
    <name evidence="2" type="ORF">mMyoMyo1_011498</name>
</gene>
<dbReference type="AlphaFoldDB" id="A0A7J7Y0C2"/>
<evidence type="ECO:0000313" key="3">
    <source>
        <dbReference type="Proteomes" id="UP000527355"/>
    </source>
</evidence>
<protein>
    <submittedName>
        <fullName evidence="2">Uncharacterized protein</fullName>
    </submittedName>
</protein>
<keyword evidence="3" id="KW-1185">Reference proteome</keyword>
<name>A0A7J7Y0C2_MYOMY</name>
<proteinExistence type="predicted"/>
<reference evidence="2 3" key="1">
    <citation type="journal article" date="2020" name="Nature">
        <title>Six reference-quality genomes reveal evolution of bat adaptations.</title>
        <authorList>
            <person name="Jebb D."/>
            <person name="Huang Z."/>
            <person name="Pippel M."/>
            <person name="Hughes G.M."/>
            <person name="Lavrichenko K."/>
            <person name="Devanna P."/>
            <person name="Winkler S."/>
            <person name="Jermiin L.S."/>
            <person name="Skirmuntt E.C."/>
            <person name="Katzourakis A."/>
            <person name="Burkitt-Gray L."/>
            <person name="Ray D.A."/>
            <person name="Sullivan K.A.M."/>
            <person name="Roscito J.G."/>
            <person name="Kirilenko B.M."/>
            <person name="Davalos L.M."/>
            <person name="Corthals A.P."/>
            <person name="Power M.L."/>
            <person name="Jones G."/>
            <person name="Ransome R.D."/>
            <person name="Dechmann D.K.N."/>
            <person name="Locatelli A.G."/>
            <person name="Puechmaille S.J."/>
            <person name="Fedrigo O."/>
            <person name="Jarvis E.D."/>
            <person name="Hiller M."/>
            <person name="Vernes S.C."/>
            <person name="Myers E.W."/>
            <person name="Teeling E.C."/>
        </authorList>
    </citation>
    <scope>NUCLEOTIDE SEQUENCE [LARGE SCALE GENOMIC DNA]</scope>
    <source>
        <strain evidence="2">MMyoMyo1</strain>
        <tissue evidence="2">Flight muscle</tissue>
    </source>
</reference>
<feature type="transmembrane region" description="Helical" evidence="1">
    <location>
        <begin position="20"/>
        <end position="46"/>
    </location>
</feature>